<gene>
    <name evidence="2" type="ORF">ILEXP_LOCUS18448</name>
</gene>
<keyword evidence="1" id="KW-1133">Transmembrane helix</keyword>
<keyword evidence="1" id="KW-0812">Transmembrane</keyword>
<sequence length="84" mass="9645">MQSQRIPALNSFCAQPSRSLRVSLCVKLERKFTSIFPIYACMLPETISTSNCGLRLPLLQFEVIFFACFVMICVVEFFIVCKLR</sequence>
<reference evidence="2 3" key="1">
    <citation type="submission" date="2024-02" db="EMBL/GenBank/DDBJ databases">
        <authorList>
            <person name="Vignale AGUSTIN F."/>
            <person name="Sosa J E."/>
            <person name="Modenutti C."/>
        </authorList>
    </citation>
    <scope>NUCLEOTIDE SEQUENCE [LARGE SCALE GENOMIC DNA]</scope>
</reference>
<evidence type="ECO:0000313" key="2">
    <source>
        <dbReference type="EMBL" id="CAK9150310.1"/>
    </source>
</evidence>
<dbReference type="EMBL" id="CAUOFW020002014">
    <property type="protein sequence ID" value="CAK9150310.1"/>
    <property type="molecule type" value="Genomic_DNA"/>
</dbReference>
<comment type="caution">
    <text evidence="2">The sequence shown here is derived from an EMBL/GenBank/DDBJ whole genome shotgun (WGS) entry which is preliminary data.</text>
</comment>
<dbReference type="Proteomes" id="UP001642360">
    <property type="component" value="Unassembled WGS sequence"/>
</dbReference>
<protein>
    <submittedName>
        <fullName evidence="2">Uncharacterized protein</fullName>
    </submittedName>
</protein>
<keyword evidence="3" id="KW-1185">Reference proteome</keyword>
<name>A0ABC8S0H3_9AQUA</name>
<accession>A0ABC8S0H3</accession>
<organism evidence="2 3">
    <name type="scientific">Ilex paraguariensis</name>
    <name type="common">yerba mate</name>
    <dbReference type="NCBI Taxonomy" id="185542"/>
    <lineage>
        <taxon>Eukaryota</taxon>
        <taxon>Viridiplantae</taxon>
        <taxon>Streptophyta</taxon>
        <taxon>Embryophyta</taxon>
        <taxon>Tracheophyta</taxon>
        <taxon>Spermatophyta</taxon>
        <taxon>Magnoliopsida</taxon>
        <taxon>eudicotyledons</taxon>
        <taxon>Gunneridae</taxon>
        <taxon>Pentapetalae</taxon>
        <taxon>asterids</taxon>
        <taxon>campanulids</taxon>
        <taxon>Aquifoliales</taxon>
        <taxon>Aquifoliaceae</taxon>
        <taxon>Ilex</taxon>
    </lineage>
</organism>
<keyword evidence="1" id="KW-0472">Membrane</keyword>
<proteinExistence type="predicted"/>
<evidence type="ECO:0000256" key="1">
    <source>
        <dbReference type="SAM" id="Phobius"/>
    </source>
</evidence>
<evidence type="ECO:0000313" key="3">
    <source>
        <dbReference type="Proteomes" id="UP001642360"/>
    </source>
</evidence>
<feature type="transmembrane region" description="Helical" evidence="1">
    <location>
        <begin position="63"/>
        <end position="81"/>
    </location>
</feature>
<dbReference type="AlphaFoldDB" id="A0ABC8S0H3"/>